<sequence length="78" mass="8663">MDGVVARDNMLFEVELNNSIRKFLQLLESFGILRDLPSTFMRDACRSQGLYAGCIGSFSPKAEGVRGICGQQPFVIFT</sequence>
<organism evidence="1 2">
    <name type="scientific">Sungouiella intermedia</name>
    <dbReference type="NCBI Taxonomy" id="45354"/>
    <lineage>
        <taxon>Eukaryota</taxon>
        <taxon>Fungi</taxon>
        <taxon>Dikarya</taxon>
        <taxon>Ascomycota</taxon>
        <taxon>Saccharomycotina</taxon>
        <taxon>Pichiomycetes</taxon>
        <taxon>Metschnikowiaceae</taxon>
        <taxon>Sungouiella</taxon>
    </lineage>
</organism>
<evidence type="ECO:0000313" key="2">
    <source>
        <dbReference type="Proteomes" id="UP000182259"/>
    </source>
</evidence>
<reference evidence="1 2" key="1">
    <citation type="submission" date="2016-10" db="EMBL/GenBank/DDBJ databases">
        <authorList>
            <person name="de Groot N.N."/>
        </authorList>
    </citation>
    <scope>NUCLEOTIDE SEQUENCE [LARGE SCALE GENOMIC DNA]</scope>
    <source>
        <strain evidence="1 2">PYCC 4715</strain>
    </source>
</reference>
<accession>A0A1L0DQV7</accession>
<dbReference type="AlphaFoldDB" id="A0A1L0DQV7"/>
<name>A0A1L0DQV7_9ASCO</name>
<dbReference type="Proteomes" id="UP000182259">
    <property type="component" value="Chromosome IV"/>
</dbReference>
<evidence type="ECO:0000313" key="1">
    <source>
        <dbReference type="EMBL" id="SGZ54766.1"/>
    </source>
</evidence>
<dbReference type="EMBL" id="LT635767">
    <property type="protein sequence ID" value="SGZ54766.1"/>
    <property type="molecule type" value="Genomic_DNA"/>
</dbReference>
<proteinExistence type="predicted"/>
<gene>
    <name evidence="1" type="ORF">SAMEA4029009_CIC11G00000000500</name>
</gene>
<protein>
    <submittedName>
        <fullName evidence="1">CIC11C00000000500</fullName>
    </submittedName>
</protein>